<evidence type="ECO:0000313" key="1">
    <source>
        <dbReference type="EMBL" id="KAG5452340.1"/>
    </source>
</evidence>
<proteinExistence type="predicted"/>
<dbReference type="AlphaFoldDB" id="A0A419PD94"/>
<name>A0A419PD94_CLOSI</name>
<evidence type="ECO:0000313" key="2">
    <source>
        <dbReference type="Proteomes" id="UP000286415"/>
    </source>
</evidence>
<dbReference type="PROSITE" id="PS51257">
    <property type="entry name" value="PROKAR_LIPOPROTEIN"/>
    <property type="match status" value="1"/>
</dbReference>
<sequence length="189" mass="21606">MVVNLKCLERELLFLLTIFCSFIVVGISVSQGCQIIQRHNNRLSHISRNFLYGARWLKKVRGSNPTSASLLPLSLLWQPGSILVLVLHPGGMLVKIYLKGKCTDLHIRLVFTGDLNESVVRGIFQLNALHKAHLMFKLVRYSRYGSIFLQRKLFTSLLRTSKVPGGNCETPKQLEIQRSDSWFYFEILS</sequence>
<protein>
    <submittedName>
        <fullName evidence="1">Uncharacterized protein</fullName>
    </submittedName>
</protein>
<keyword evidence="2" id="KW-1185">Reference proteome</keyword>
<gene>
    <name evidence="1" type="ORF">CSKR_105231</name>
</gene>
<dbReference type="InParanoid" id="A0A419PD94"/>
<dbReference type="Proteomes" id="UP000286415">
    <property type="component" value="Unassembled WGS sequence"/>
</dbReference>
<comment type="caution">
    <text evidence="1">The sequence shown here is derived from an EMBL/GenBank/DDBJ whole genome shotgun (WGS) entry which is preliminary data.</text>
</comment>
<organism evidence="1 2">
    <name type="scientific">Clonorchis sinensis</name>
    <name type="common">Chinese liver fluke</name>
    <dbReference type="NCBI Taxonomy" id="79923"/>
    <lineage>
        <taxon>Eukaryota</taxon>
        <taxon>Metazoa</taxon>
        <taxon>Spiralia</taxon>
        <taxon>Lophotrochozoa</taxon>
        <taxon>Platyhelminthes</taxon>
        <taxon>Trematoda</taxon>
        <taxon>Digenea</taxon>
        <taxon>Opisthorchiida</taxon>
        <taxon>Opisthorchiata</taxon>
        <taxon>Opisthorchiidae</taxon>
        <taxon>Clonorchis</taxon>
    </lineage>
</organism>
<accession>A0A419PD94</accession>
<reference evidence="1 2" key="1">
    <citation type="journal article" date="2018" name="Biotechnol. Adv.">
        <title>Improved genomic resources and new bioinformatic workflow for the carcinogenic parasite Clonorchis sinensis: Biotechnological implications.</title>
        <authorList>
            <person name="Wang D."/>
            <person name="Korhonen P.K."/>
            <person name="Gasser R.B."/>
            <person name="Young N.D."/>
        </authorList>
    </citation>
    <scope>NUCLEOTIDE SEQUENCE [LARGE SCALE GENOMIC DNA]</scope>
    <source>
        <strain evidence="1">Cs-k2</strain>
    </source>
</reference>
<dbReference type="EMBL" id="NIRI02000042">
    <property type="protein sequence ID" value="KAG5452340.1"/>
    <property type="molecule type" value="Genomic_DNA"/>
</dbReference>
<reference evidence="1 2" key="2">
    <citation type="journal article" date="2021" name="Genomics">
        <title>High-quality reference genome for Clonorchis sinensis.</title>
        <authorList>
            <person name="Young N.D."/>
            <person name="Stroehlein A.J."/>
            <person name="Kinkar L."/>
            <person name="Wang T."/>
            <person name="Sohn W.M."/>
            <person name="Chang B.C.H."/>
            <person name="Kaur P."/>
            <person name="Weisz D."/>
            <person name="Dudchenko O."/>
            <person name="Aiden E.L."/>
            <person name="Korhonen P.K."/>
            <person name="Gasser R.B."/>
        </authorList>
    </citation>
    <scope>NUCLEOTIDE SEQUENCE [LARGE SCALE GENOMIC DNA]</scope>
    <source>
        <strain evidence="1">Cs-k2</strain>
    </source>
</reference>